<accession>G3STZ5</accession>
<dbReference type="InParanoid" id="G3STZ5"/>
<sequence length="970" mass="109964">RCFPVLVHSPSLNLCLLFRVRRLLFLSEPRPLTPESLEVSINSTCQCLHLQWSIHSLPHHQELQMIFQIQISRITTSSVVWVGNYSTTVKENQILQWSWESELPLECATHFVRIRSVMDDARFPKPRSWSKWSSWEEVDAQDSLGHNALFVFPKDKLVEEGSSVTFCYVSRSNLNNVSCYLDGEQIHGEQLTPNVSTFHLSHVRYKRTTGTNIYCEMKQGRKLAGTVLYVSRTEVLEEPKNFSCETQDLKTLKCTWDPGSDTALTIQPSSNYTLFESFSQKKKVCEDRNWCSWQVTQDSQEMYNFTLMTENYLRKRSVNLVFKLTHRAVRPMTPLNFILENINSRNATVTWKVRPIGNSTFQCQVELHHDGQVIQTKQQNNVFIKVNGKYLLSEMEPDTHYLARVRCAYGNHFWKWSEWIDQKFTTLEADAGDLFSIWSKVCFEMIIGIFDIFFQPLSKSHANGEILFYNIAVESLDKSSKFNLSIPAPHNDTKLTLNKYSYQIHVTANNSMGTSPASVIVIPGEPGHKEIEEERVKGTENRFSLSWEPQSRDAIGYVVEWCDHPQDPLCGLQWQKLGPNTTSTVISSDAFEQGVRYNFRIYEISPGWIASLLEKKTGYSQELPPSDNPQVTTSSLTSHSFTLNWKDYSTESQPGFIRGYNVYLKSKMEQCTSGFERITPSDDSAGCRHKIDNPEQKTFHVENLEPASSYEFFVTAYTSAGDGPNGTFTKVTTPDEYTRMLTHIVVPVILCILLITVLFYFQIQWMKEKCYPDIPDPYKSSVLSLIKSKENTHLTIMNLKDCIPDAIEVVNKPEGSRTQPLGTGKPLTETELTKPATYLYLLPTQENPSGSGPCICFENFTYNQAASDLGSSGHVPVPPSTPPSQLGLLYSPENLLKALEKYYTNSLGEIPAGETHLNYVSQLASPMPGDKDSLPTDPPVQAQCSEYKMQMAVPLGPASSPPSEDTSLSS</sequence>
<dbReference type="Pfam" id="PF17971">
    <property type="entry name" value="LIFR_D2"/>
    <property type="match status" value="1"/>
</dbReference>
<comment type="subcellular location">
    <subcellularLocation>
        <location evidence="1">Membrane</location>
        <topology evidence="1">Single-pass type I membrane protein</topology>
    </subcellularLocation>
</comment>
<evidence type="ECO:0000256" key="6">
    <source>
        <dbReference type="ARBA" id="ARBA00022989"/>
    </source>
</evidence>
<dbReference type="SMART" id="SM00060">
    <property type="entry name" value="FN3"/>
    <property type="match status" value="3"/>
</dbReference>
<evidence type="ECO:0000256" key="11">
    <source>
        <dbReference type="ARBA" id="ARBA00064786"/>
    </source>
</evidence>
<dbReference type="FunFam" id="2.60.40.10:FF:001286">
    <property type="entry name" value="Oncostatin-M-specific receptor subunit beta"/>
    <property type="match status" value="1"/>
</dbReference>
<keyword evidence="6 14" id="KW-1133">Transmembrane helix</keyword>
<dbReference type="HOGENOM" id="CLU_012673_0_0_1"/>
<evidence type="ECO:0000256" key="5">
    <source>
        <dbReference type="ARBA" id="ARBA00022737"/>
    </source>
</evidence>
<evidence type="ECO:0000256" key="10">
    <source>
        <dbReference type="ARBA" id="ARBA00023180"/>
    </source>
</evidence>
<evidence type="ECO:0000256" key="13">
    <source>
        <dbReference type="ARBA" id="ARBA00079310"/>
    </source>
</evidence>
<dbReference type="InterPro" id="IPR003529">
    <property type="entry name" value="Hematopoietin_rcpt_Gp130_CS"/>
</dbReference>
<dbReference type="Gene3D" id="2.60.40.10">
    <property type="entry name" value="Immunoglobulins"/>
    <property type="match status" value="7"/>
</dbReference>
<organism evidence="16 17">
    <name type="scientific">Loxodonta africana</name>
    <name type="common">African elephant</name>
    <dbReference type="NCBI Taxonomy" id="9785"/>
    <lineage>
        <taxon>Eukaryota</taxon>
        <taxon>Metazoa</taxon>
        <taxon>Chordata</taxon>
        <taxon>Craniata</taxon>
        <taxon>Vertebrata</taxon>
        <taxon>Euteleostomi</taxon>
        <taxon>Mammalia</taxon>
        <taxon>Eutheria</taxon>
        <taxon>Afrotheria</taxon>
        <taxon>Proboscidea</taxon>
        <taxon>Elephantidae</taxon>
        <taxon>Loxodonta</taxon>
    </lineage>
</organism>
<dbReference type="GO" id="GO:0019838">
    <property type="term" value="F:growth factor binding"/>
    <property type="evidence" value="ECO:0007669"/>
    <property type="project" value="Ensembl"/>
</dbReference>
<keyword evidence="7 14" id="KW-0472">Membrane</keyword>
<dbReference type="PANTHER" id="PTHR48423">
    <property type="entry name" value="INTERLEUKIN-27 RECEPTOR SUBUNIT ALPHA"/>
    <property type="match status" value="1"/>
</dbReference>
<dbReference type="PROSITE" id="PS01353">
    <property type="entry name" value="HEMATOPO_REC_L_F2"/>
    <property type="match status" value="1"/>
</dbReference>
<evidence type="ECO:0000256" key="1">
    <source>
        <dbReference type="ARBA" id="ARBA00004479"/>
    </source>
</evidence>
<dbReference type="InterPro" id="IPR036116">
    <property type="entry name" value="FN3_sf"/>
</dbReference>
<keyword evidence="5" id="KW-0677">Repeat</keyword>
<feature type="transmembrane region" description="Helical" evidence="14">
    <location>
        <begin position="740"/>
        <end position="761"/>
    </location>
</feature>
<reference evidence="16" key="3">
    <citation type="submission" date="2025-09" db="UniProtKB">
        <authorList>
            <consortium name="Ensembl"/>
        </authorList>
    </citation>
    <scope>IDENTIFICATION</scope>
    <source>
        <strain evidence="16">Isolate ISIS603380</strain>
    </source>
</reference>
<evidence type="ECO:0000313" key="16">
    <source>
        <dbReference type="Ensembl" id="ENSLAFP00000003577.2"/>
    </source>
</evidence>
<comment type="similarity">
    <text evidence="2">Belongs to the type I cytokine receptor family. Type 2 subfamily.</text>
</comment>
<dbReference type="Ensembl" id="ENSLAFT00000004288.2">
    <property type="protein sequence ID" value="ENSLAFP00000003577.2"/>
    <property type="gene ID" value="ENSLAFG00000004288.2"/>
</dbReference>
<dbReference type="SUPFAM" id="SSF49265">
    <property type="entry name" value="Fibronectin type III"/>
    <property type="match status" value="3"/>
</dbReference>
<evidence type="ECO:0000256" key="4">
    <source>
        <dbReference type="ARBA" id="ARBA00022729"/>
    </source>
</evidence>
<dbReference type="PANTHER" id="PTHR48423:SF1">
    <property type="entry name" value="INTERLEUKIN-27 RECEPTOR SUBUNIT ALPHA"/>
    <property type="match status" value="1"/>
</dbReference>
<evidence type="ECO:0000259" key="15">
    <source>
        <dbReference type="PROSITE" id="PS50853"/>
    </source>
</evidence>
<proteinExistence type="inferred from homology"/>
<dbReference type="GO" id="GO:0008284">
    <property type="term" value="P:positive regulation of cell population proliferation"/>
    <property type="evidence" value="ECO:0007669"/>
    <property type="project" value="Ensembl"/>
</dbReference>
<evidence type="ECO:0000256" key="12">
    <source>
        <dbReference type="ARBA" id="ARBA00071726"/>
    </source>
</evidence>
<dbReference type="InterPro" id="IPR013783">
    <property type="entry name" value="Ig-like_fold"/>
</dbReference>
<evidence type="ECO:0000256" key="3">
    <source>
        <dbReference type="ARBA" id="ARBA00022692"/>
    </source>
</evidence>
<keyword evidence="8" id="KW-1015">Disulfide bond</keyword>
<protein>
    <recommendedName>
        <fullName evidence="12">Oncostatin-M-specific receptor subunit beta</fullName>
    </recommendedName>
    <alternativeName>
        <fullName evidence="13">Interleukin-31 receptor subunit beta</fullName>
    </alternativeName>
</protein>
<dbReference type="AlphaFoldDB" id="G3STZ5"/>
<evidence type="ECO:0000256" key="9">
    <source>
        <dbReference type="ARBA" id="ARBA00023170"/>
    </source>
</evidence>
<keyword evidence="17" id="KW-1185">Reference proteome</keyword>
<feature type="domain" description="Fibronectin type-III" evidence="15">
    <location>
        <begin position="625"/>
        <end position="736"/>
    </location>
</feature>
<reference evidence="16" key="2">
    <citation type="submission" date="2025-08" db="UniProtKB">
        <authorList>
            <consortium name="Ensembl"/>
        </authorList>
    </citation>
    <scope>IDENTIFICATION</scope>
    <source>
        <strain evidence="16">Isolate ISIS603380</strain>
    </source>
</reference>
<keyword evidence="10" id="KW-0325">Glycoprotein</keyword>
<dbReference type="FunFam" id="2.60.40.10:FF:000578">
    <property type="entry name" value="Leukemia inhibitory factor receptor"/>
    <property type="match status" value="1"/>
</dbReference>
<reference evidence="16 17" key="1">
    <citation type="submission" date="2009-06" db="EMBL/GenBank/DDBJ databases">
        <title>The Genome Sequence of Loxodonta africana (African elephant).</title>
        <authorList>
            <person name="Di Palma F."/>
            <person name="Heiman D."/>
            <person name="Young S."/>
            <person name="Johnson J."/>
            <person name="Lander E.S."/>
            <person name="Lindblad-Toh K."/>
        </authorList>
    </citation>
    <scope>NUCLEOTIDE SEQUENCE [LARGE SCALE GENOMIC DNA]</scope>
    <source>
        <strain evidence="16 17">Isolate ISIS603380</strain>
    </source>
</reference>
<name>G3STZ5_LOXAF</name>
<feature type="domain" description="Fibronectin type-III" evidence="15">
    <location>
        <begin position="333"/>
        <end position="429"/>
    </location>
</feature>
<keyword evidence="4" id="KW-0732">Signal</keyword>
<evidence type="ECO:0000313" key="17">
    <source>
        <dbReference type="Proteomes" id="UP000007646"/>
    </source>
</evidence>
<dbReference type="Proteomes" id="UP000007646">
    <property type="component" value="Unassembled WGS sequence"/>
</dbReference>
<keyword evidence="9" id="KW-0675">Receptor</keyword>
<dbReference type="OMA" id="GKMMQYN"/>
<dbReference type="eggNOG" id="ENOG502QWRV">
    <property type="taxonomic scope" value="Eukaryota"/>
</dbReference>
<gene>
    <name evidence="16" type="primary">OSMR</name>
</gene>
<dbReference type="Pfam" id="PF25552">
    <property type="entry name" value="LIFR_D4"/>
    <property type="match status" value="1"/>
</dbReference>
<evidence type="ECO:0000256" key="7">
    <source>
        <dbReference type="ARBA" id="ARBA00023136"/>
    </source>
</evidence>
<dbReference type="FunCoup" id="G3STZ5">
    <property type="interactions" value="38"/>
</dbReference>
<dbReference type="FunFam" id="2.60.40.10:FF:000607">
    <property type="entry name" value="Leukemia inhibitory factor receptor"/>
    <property type="match status" value="1"/>
</dbReference>
<dbReference type="CDD" id="cd00063">
    <property type="entry name" value="FN3"/>
    <property type="match status" value="2"/>
</dbReference>
<dbReference type="GeneTree" id="ENSGT00940000160851"/>
<dbReference type="FunFam" id="2.60.40.10:FF:001289">
    <property type="entry name" value="Oncostatin-M-specific receptor subunit beta"/>
    <property type="match status" value="1"/>
</dbReference>
<dbReference type="FunFam" id="2.60.40.10:FF:000657">
    <property type="entry name" value="Leukemia inhibitory factor receptor"/>
    <property type="match status" value="1"/>
</dbReference>
<evidence type="ECO:0000256" key="2">
    <source>
        <dbReference type="ARBA" id="ARBA00008921"/>
    </source>
</evidence>
<dbReference type="InterPro" id="IPR048497">
    <property type="entry name" value="LIF-R-like_Ig-like"/>
</dbReference>
<dbReference type="InterPro" id="IPR052672">
    <property type="entry name" value="Type1_Cytokine_Rcpt_Type2"/>
</dbReference>
<dbReference type="Pfam" id="PF00041">
    <property type="entry name" value="fn3"/>
    <property type="match status" value="1"/>
</dbReference>
<dbReference type="FunFam" id="2.60.40.10:FF:001148">
    <property type="entry name" value="oncostatin-M-specific receptor subunit beta"/>
    <property type="match status" value="1"/>
</dbReference>
<dbReference type="Pfam" id="PF21177">
    <property type="entry name" value="LIF-R_Ig-like"/>
    <property type="match status" value="1"/>
</dbReference>
<dbReference type="InterPro" id="IPR003961">
    <property type="entry name" value="FN3_dom"/>
</dbReference>
<evidence type="ECO:0000256" key="14">
    <source>
        <dbReference type="SAM" id="Phobius"/>
    </source>
</evidence>
<keyword evidence="3 14" id="KW-0812">Transmembrane</keyword>
<evidence type="ECO:0000256" key="8">
    <source>
        <dbReference type="ARBA" id="ARBA00023157"/>
    </source>
</evidence>
<comment type="subunit">
    <text evidence="11">Heterodimer composed of OSMR and IL6ST (type II OSM receptor). Heterodimer with IL31RA to form the IL31 receptor.</text>
</comment>
<dbReference type="InterPro" id="IPR040817">
    <property type="entry name" value="LIFR_D2"/>
</dbReference>
<dbReference type="PROSITE" id="PS50853">
    <property type="entry name" value="FN3"/>
    <property type="match status" value="2"/>
</dbReference>
<dbReference type="GO" id="GO:0016324">
    <property type="term" value="C:apical plasma membrane"/>
    <property type="evidence" value="ECO:0007669"/>
    <property type="project" value="Ensembl"/>
</dbReference>
<dbReference type="STRING" id="9785.ENSLAFP00000003577"/>
<dbReference type="GO" id="GO:0004924">
    <property type="term" value="F:oncostatin-M receptor activity"/>
    <property type="evidence" value="ECO:0007669"/>
    <property type="project" value="Ensembl"/>
</dbReference>
<dbReference type="GO" id="GO:0005900">
    <property type="term" value="C:oncostatin-M receptor complex"/>
    <property type="evidence" value="ECO:0007669"/>
    <property type="project" value="Ensembl"/>
</dbReference>